<dbReference type="GO" id="GO:0020037">
    <property type="term" value="F:heme binding"/>
    <property type="evidence" value="ECO:0007669"/>
    <property type="project" value="InterPro"/>
</dbReference>
<dbReference type="GO" id="GO:0004497">
    <property type="term" value="F:monooxygenase activity"/>
    <property type="evidence" value="ECO:0007669"/>
    <property type="project" value="UniProtKB-KW"/>
</dbReference>
<comment type="cofactor">
    <cofactor evidence="1">
        <name>heme</name>
        <dbReference type="ChEBI" id="CHEBI:30413"/>
    </cofactor>
</comment>
<dbReference type="PANTHER" id="PTHR47944:SF5">
    <property type="entry name" value="CYTOCHROME P450 71A1-LIKE"/>
    <property type="match status" value="1"/>
</dbReference>
<comment type="caution">
    <text evidence="8">The sequence shown here is derived from an EMBL/GenBank/DDBJ whole genome shotgun (WGS) entry which is preliminary data.</text>
</comment>
<evidence type="ECO:0000313" key="8">
    <source>
        <dbReference type="EMBL" id="KAK6791846.1"/>
    </source>
</evidence>
<dbReference type="AlphaFoldDB" id="A0AAN8YH78"/>
<evidence type="ECO:0000256" key="3">
    <source>
        <dbReference type="ARBA" id="ARBA00022617"/>
    </source>
</evidence>
<keyword evidence="5" id="KW-0560">Oxidoreductase</keyword>
<keyword evidence="7" id="KW-0503">Monooxygenase</keyword>
<dbReference type="InterPro" id="IPR036396">
    <property type="entry name" value="Cyt_P450_sf"/>
</dbReference>
<keyword evidence="9" id="KW-1185">Reference proteome</keyword>
<keyword evidence="3" id="KW-0349">Heme</keyword>
<protein>
    <submittedName>
        <fullName evidence="8">Uncharacterized protein</fullName>
    </submittedName>
</protein>
<dbReference type="SUPFAM" id="SSF48264">
    <property type="entry name" value="Cytochrome P450"/>
    <property type="match status" value="1"/>
</dbReference>
<name>A0AAN8YH78_SOLBU</name>
<dbReference type="GO" id="GO:0005506">
    <property type="term" value="F:iron ion binding"/>
    <property type="evidence" value="ECO:0007669"/>
    <property type="project" value="InterPro"/>
</dbReference>
<dbReference type="GO" id="GO:0016705">
    <property type="term" value="F:oxidoreductase activity, acting on paired donors, with incorporation or reduction of molecular oxygen"/>
    <property type="evidence" value="ECO:0007669"/>
    <property type="project" value="InterPro"/>
</dbReference>
<evidence type="ECO:0000256" key="4">
    <source>
        <dbReference type="ARBA" id="ARBA00022723"/>
    </source>
</evidence>
<comment type="similarity">
    <text evidence="2">Belongs to the cytochrome P450 family.</text>
</comment>
<dbReference type="Pfam" id="PF00067">
    <property type="entry name" value="p450"/>
    <property type="match status" value="1"/>
</dbReference>
<dbReference type="Proteomes" id="UP001371456">
    <property type="component" value="Unassembled WGS sequence"/>
</dbReference>
<keyword evidence="4" id="KW-0479">Metal-binding</keyword>
<sequence length="120" mass="13732">MTRKFLKTNDANWASRPQLAAGFLDLQGYVKEMKELHRNSDKFNNFVLDDHKAKRDQGDKNFMPRDMVDVLLQQAQDPNLHLKLNTHSVKGLMQDLLAGGTDTSTTTIEWAFPDLLDSQK</sequence>
<evidence type="ECO:0000256" key="1">
    <source>
        <dbReference type="ARBA" id="ARBA00001971"/>
    </source>
</evidence>
<dbReference type="Gene3D" id="1.10.630.10">
    <property type="entry name" value="Cytochrome P450"/>
    <property type="match status" value="1"/>
</dbReference>
<evidence type="ECO:0000256" key="2">
    <source>
        <dbReference type="ARBA" id="ARBA00010617"/>
    </source>
</evidence>
<keyword evidence="6" id="KW-0408">Iron</keyword>
<evidence type="ECO:0000256" key="7">
    <source>
        <dbReference type="ARBA" id="ARBA00023033"/>
    </source>
</evidence>
<reference evidence="8 9" key="1">
    <citation type="submission" date="2024-02" db="EMBL/GenBank/DDBJ databases">
        <title>de novo genome assembly of Solanum bulbocastanum strain 11H21.</title>
        <authorList>
            <person name="Hosaka A.J."/>
        </authorList>
    </citation>
    <scope>NUCLEOTIDE SEQUENCE [LARGE SCALE GENOMIC DNA]</scope>
    <source>
        <tissue evidence="8">Young leaves</tissue>
    </source>
</reference>
<organism evidence="8 9">
    <name type="scientific">Solanum bulbocastanum</name>
    <name type="common">Wild potato</name>
    <dbReference type="NCBI Taxonomy" id="147425"/>
    <lineage>
        <taxon>Eukaryota</taxon>
        <taxon>Viridiplantae</taxon>
        <taxon>Streptophyta</taxon>
        <taxon>Embryophyta</taxon>
        <taxon>Tracheophyta</taxon>
        <taxon>Spermatophyta</taxon>
        <taxon>Magnoliopsida</taxon>
        <taxon>eudicotyledons</taxon>
        <taxon>Gunneridae</taxon>
        <taxon>Pentapetalae</taxon>
        <taxon>asterids</taxon>
        <taxon>lamiids</taxon>
        <taxon>Solanales</taxon>
        <taxon>Solanaceae</taxon>
        <taxon>Solanoideae</taxon>
        <taxon>Solaneae</taxon>
        <taxon>Solanum</taxon>
    </lineage>
</organism>
<evidence type="ECO:0000256" key="5">
    <source>
        <dbReference type="ARBA" id="ARBA00023002"/>
    </source>
</evidence>
<dbReference type="InterPro" id="IPR001128">
    <property type="entry name" value="Cyt_P450"/>
</dbReference>
<evidence type="ECO:0000313" key="9">
    <source>
        <dbReference type="Proteomes" id="UP001371456"/>
    </source>
</evidence>
<proteinExistence type="inferred from homology"/>
<gene>
    <name evidence="8" type="ORF">RDI58_010927</name>
</gene>
<dbReference type="EMBL" id="JBANQN010000004">
    <property type="protein sequence ID" value="KAK6791846.1"/>
    <property type="molecule type" value="Genomic_DNA"/>
</dbReference>
<accession>A0AAN8YH78</accession>
<dbReference type="PANTHER" id="PTHR47944">
    <property type="entry name" value="CYTOCHROME P450 98A9"/>
    <property type="match status" value="1"/>
</dbReference>
<evidence type="ECO:0000256" key="6">
    <source>
        <dbReference type="ARBA" id="ARBA00023004"/>
    </source>
</evidence>